<dbReference type="Proteomes" id="UP000019678">
    <property type="component" value="Unassembled WGS sequence"/>
</dbReference>
<dbReference type="eggNOG" id="COG0204">
    <property type="taxonomic scope" value="Bacteria"/>
</dbReference>
<proteinExistence type="predicted"/>
<sequence>MKALHAVHTPRFEGLEHLPHGPALLVGNHGLLGYETVLFFDRLFEMTGRMPRGLADRWFFRVPGVRDALVRLGGMYGNVENALHALGRDHLVVCYPGGAREVLKRNPGDCYRLRWEKSLGFVKVALKAGVPIIPFAAAGVDDTYHILSRIEGSGRYLMGNDKYDLPLLWGRGPLPEAVPFWFRIGKPIQATCKEGDEVGTRALHREVWAQTQSLLDGLVGEWREARGMKGTKDEGALRCAS</sequence>
<dbReference type="PANTHER" id="PTHR22753:SF14">
    <property type="entry name" value="MONOACYLGLYCEROL_DIACYLGLYCEROL O-ACYLTRANSFERASE"/>
    <property type="match status" value="1"/>
</dbReference>
<gene>
    <name evidence="2" type="ORF">CAP_7585</name>
</gene>
<dbReference type="InterPro" id="IPR002123">
    <property type="entry name" value="Plipid/glycerol_acylTrfase"/>
</dbReference>
<evidence type="ECO:0000313" key="3">
    <source>
        <dbReference type="Proteomes" id="UP000019678"/>
    </source>
</evidence>
<accession>A0A017SYX0</accession>
<dbReference type="AlphaFoldDB" id="A0A017SYX0"/>
<dbReference type="EMBL" id="ASRX01000068">
    <property type="protein sequence ID" value="EYF01967.1"/>
    <property type="molecule type" value="Genomic_DNA"/>
</dbReference>
<keyword evidence="3" id="KW-1185">Reference proteome</keyword>
<dbReference type="CDD" id="cd07987">
    <property type="entry name" value="LPLAT_MGAT-like"/>
    <property type="match status" value="1"/>
</dbReference>
<dbReference type="STRING" id="1192034.CAP_7585"/>
<name>A0A017SYX0_9BACT</name>
<evidence type="ECO:0000313" key="2">
    <source>
        <dbReference type="EMBL" id="EYF01967.1"/>
    </source>
</evidence>
<protein>
    <submittedName>
        <fullName evidence="2">Putative acyltransferase</fullName>
    </submittedName>
</protein>
<evidence type="ECO:0000259" key="1">
    <source>
        <dbReference type="Pfam" id="PF01553"/>
    </source>
</evidence>
<dbReference type="PANTHER" id="PTHR22753">
    <property type="entry name" value="TRANSMEMBRANE PROTEIN 68"/>
    <property type="match status" value="1"/>
</dbReference>
<dbReference type="GO" id="GO:0016020">
    <property type="term" value="C:membrane"/>
    <property type="evidence" value="ECO:0007669"/>
    <property type="project" value="TreeGrafter"/>
</dbReference>
<keyword evidence="2" id="KW-0808">Transferase</keyword>
<dbReference type="GO" id="GO:0016746">
    <property type="term" value="F:acyltransferase activity"/>
    <property type="evidence" value="ECO:0007669"/>
    <property type="project" value="UniProtKB-KW"/>
</dbReference>
<keyword evidence="2" id="KW-0012">Acyltransferase</keyword>
<reference evidence="2 3" key="1">
    <citation type="submission" date="2013-05" db="EMBL/GenBank/DDBJ databases">
        <title>Genome assembly of Chondromyces apiculatus DSM 436.</title>
        <authorList>
            <person name="Sharma G."/>
            <person name="Khatri I."/>
            <person name="Kaur C."/>
            <person name="Mayilraj S."/>
            <person name="Subramanian S."/>
        </authorList>
    </citation>
    <scope>NUCLEOTIDE SEQUENCE [LARGE SCALE GENOMIC DNA]</scope>
    <source>
        <strain evidence="2 3">DSM 436</strain>
    </source>
</reference>
<dbReference type="Pfam" id="PF01553">
    <property type="entry name" value="Acyltransferase"/>
    <property type="match status" value="1"/>
</dbReference>
<feature type="domain" description="Phospholipid/glycerol acyltransferase" evidence="1">
    <location>
        <begin position="11"/>
        <end position="136"/>
    </location>
</feature>
<comment type="caution">
    <text evidence="2">The sequence shown here is derived from an EMBL/GenBank/DDBJ whole genome shotgun (WGS) entry which is preliminary data.</text>
</comment>
<organism evidence="2 3">
    <name type="scientific">Chondromyces apiculatus DSM 436</name>
    <dbReference type="NCBI Taxonomy" id="1192034"/>
    <lineage>
        <taxon>Bacteria</taxon>
        <taxon>Pseudomonadati</taxon>
        <taxon>Myxococcota</taxon>
        <taxon>Polyangia</taxon>
        <taxon>Polyangiales</taxon>
        <taxon>Polyangiaceae</taxon>
        <taxon>Chondromyces</taxon>
    </lineage>
</organism>